<keyword evidence="4" id="KW-1134">Transmembrane beta strand</keyword>
<dbReference type="PANTHER" id="PTHR30026:SF20">
    <property type="entry name" value="OUTER MEMBRANE PROTEIN TOLC"/>
    <property type="match status" value="1"/>
</dbReference>
<keyword evidence="5" id="KW-0812">Transmembrane</keyword>
<keyword evidence="8" id="KW-0175">Coiled coil</keyword>
<feature type="signal peptide" evidence="9">
    <location>
        <begin position="1"/>
        <end position="20"/>
    </location>
</feature>
<keyword evidence="6" id="KW-0472">Membrane</keyword>
<sequence length="437" mass="49711">MQLRYRLLYLFIAVGSLITAAGQQQYTLLECIEIALENNRDIKQQELNKQQRMVAYSQARADLLPAVNASAGHNFIFGRSIGLDNTYQNTNSTQSNFNIVADITLFDGLRMKHNIDARKADMMVSEANLERIQDEIIMSVSTAFLQALLNRELLTIAENQIQTTRENLKRSTELVNSGKMAKGELYEIEAQLAKEEVNRVQAENNYKLALLDLAQIMELEKFDDFEIVSPPAEALIDETPLLSSQMVYESALVNRPEIRSLQYQLESSTKEMLMAKSQYFPTLSFGASMGTGYYNMNGRDNDPFATQLRNNISNSLGFSLRIPIFNRFQIKNSVQNAQIAIANSRLEMDKTKLELRKRIEQAFYNAVGAESRWEAAKKSVTASNEAYRFAEEKHESGRATSYELFLAKNNQTQALGEEAQAKYEYAFRLKILELLKD</sequence>
<evidence type="ECO:0000256" key="2">
    <source>
        <dbReference type="ARBA" id="ARBA00007613"/>
    </source>
</evidence>
<dbReference type="Gene3D" id="1.20.1600.10">
    <property type="entry name" value="Outer membrane efflux proteins (OEP)"/>
    <property type="match status" value="1"/>
</dbReference>
<dbReference type="GO" id="GO:0009279">
    <property type="term" value="C:cell outer membrane"/>
    <property type="evidence" value="ECO:0007669"/>
    <property type="project" value="UniProtKB-SubCell"/>
</dbReference>
<proteinExistence type="inferred from homology"/>
<dbReference type="Pfam" id="PF02321">
    <property type="entry name" value="OEP"/>
    <property type="match status" value="2"/>
</dbReference>
<reference evidence="10 11" key="1">
    <citation type="submission" date="2014-08" db="EMBL/GenBank/DDBJ databases">
        <authorList>
            <person name="Wibberg D."/>
        </authorList>
    </citation>
    <scope>NUCLEOTIDE SEQUENCE [LARGE SCALE GENOMIC DNA]</scope>
    <source>
        <strain evidence="11">ING2-E5B</strain>
    </source>
</reference>
<dbReference type="AlphaFoldDB" id="A0A098BZA7"/>
<accession>A0A098BZA7</accession>
<comment type="subcellular location">
    <subcellularLocation>
        <location evidence="1">Cell outer membrane</location>
    </subcellularLocation>
</comment>
<evidence type="ECO:0000256" key="8">
    <source>
        <dbReference type="SAM" id="Coils"/>
    </source>
</evidence>
<dbReference type="PANTHER" id="PTHR30026">
    <property type="entry name" value="OUTER MEMBRANE PROTEIN TOLC"/>
    <property type="match status" value="1"/>
</dbReference>
<dbReference type="SUPFAM" id="SSF56954">
    <property type="entry name" value="Outer membrane efflux proteins (OEP)"/>
    <property type="match status" value="1"/>
</dbReference>
<dbReference type="Proteomes" id="UP000032417">
    <property type="component" value="Chromosome 1"/>
</dbReference>
<feature type="coiled-coil region" evidence="8">
    <location>
        <begin position="154"/>
        <end position="205"/>
    </location>
</feature>
<evidence type="ECO:0000256" key="4">
    <source>
        <dbReference type="ARBA" id="ARBA00022452"/>
    </source>
</evidence>
<evidence type="ECO:0000256" key="3">
    <source>
        <dbReference type="ARBA" id="ARBA00022448"/>
    </source>
</evidence>
<evidence type="ECO:0000256" key="9">
    <source>
        <dbReference type="SAM" id="SignalP"/>
    </source>
</evidence>
<name>A0A098BZA7_9BACT</name>
<feature type="chain" id="PRO_5001938734" evidence="9">
    <location>
        <begin position="21"/>
        <end position="437"/>
    </location>
</feature>
<dbReference type="OrthoDB" id="9811587at2"/>
<dbReference type="InterPro" id="IPR051906">
    <property type="entry name" value="TolC-like"/>
</dbReference>
<dbReference type="HOGENOM" id="CLU_012817_11_0_10"/>
<evidence type="ECO:0000313" key="10">
    <source>
        <dbReference type="EMBL" id="CEA15503.1"/>
    </source>
</evidence>
<keyword evidence="9" id="KW-0732">Signal</keyword>
<organism evidence="10 11">
    <name type="scientific">Fermentimonas caenicola</name>
    <dbReference type="NCBI Taxonomy" id="1562970"/>
    <lineage>
        <taxon>Bacteria</taxon>
        <taxon>Pseudomonadati</taxon>
        <taxon>Bacteroidota</taxon>
        <taxon>Bacteroidia</taxon>
        <taxon>Bacteroidales</taxon>
        <taxon>Dysgonomonadaceae</taxon>
        <taxon>Fermentimonas</taxon>
    </lineage>
</organism>
<keyword evidence="11" id="KW-1185">Reference proteome</keyword>
<evidence type="ECO:0000256" key="6">
    <source>
        <dbReference type="ARBA" id="ARBA00023136"/>
    </source>
</evidence>
<keyword evidence="7" id="KW-0998">Cell outer membrane</keyword>
<dbReference type="GO" id="GO:0015562">
    <property type="term" value="F:efflux transmembrane transporter activity"/>
    <property type="evidence" value="ECO:0007669"/>
    <property type="project" value="InterPro"/>
</dbReference>
<evidence type="ECO:0000256" key="1">
    <source>
        <dbReference type="ARBA" id="ARBA00004442"/>
    </source>
</evidence>
<evidence type="ECO:0000256" key="5">
    <source>
        <dbReference type="ARBA" id="ARBA00022692"/>
    </source>
</evidence>
<evidence type="ECO:0000256" key="7">
    <source>
        <dbReference type="ARBA" id="ARBA00023237"/>
    </source>
</evidence>
<dbReference type="KEGG" id="pbt:ING2E5B_0736"/>
<gene>
    <name evidence="10" type="ORF">ING2E5B_0736</name>
</gene>
<comment type="similarity">
    <text evidence="2">Belongs to the outer membrane factor (OMF) (TC 1.B.17) family.</text>
</comment>
<dbReference type="InterPro" id="IPR003423">
    <property type="entry name" value="OMP_efflux"/>
</dbReference>
<dbReference type="GO" id="GO:0015288">
    <property type="term" value="F:porin activity"/>
    <property type="evidence" value="ECO:0007669"/>
    <property type="project" value="TreeGrafter"/>
</dbReference>
<protein>
    <submittedName>
        <fullName evidence="10">Outer membrane efflux protein</fullName>
    </submittedName>
</protein>
<dbReference type="STRING" id="1562970.ING2E5B_0736"/>
<evidence type="ECO:0000313" key="11">
    <source>
        <dbReference type="Proteomes" id="UP000032417"/>
    </source>
</evidence>
<dbReference type="GO" id="GO:1990281">
    <property type="term" value="C:efflux pump complex"/>
    <property type="evidence" value="ECO:0007669"/>
    <property type="project" value="TreeGrafter"/>
</dbReference>
<keyword evidence="3" id="KW-0813">Transport</keyword>
<dbReference type="EMBL" id="LN515532">
    <property type="protein sequence ID" value="CEA15503.1"/>
    <property type="molecule type" value="Genomic_DNA"/>
</dbReference>